<protein>
    <submittedName>
        <fullName evidence="1">Uncharacterized protein</fullName>
    </submittedName>
</protein>
<sequence>MGLGVSKLAKDHKSPAAGNGSDGRYLVVGLNRRLKYIARYSELAIERVGPAKKVSKNSPASTNITIMAEALARDVQGPEMASNTLTYLETLSLFKKAIGKDEAAYYFDVLDLYLRCVRLLRRIQVHCLVHAPNDYPESVCNRNIGMNAVIIEMFSHVAGCATHHKLMFPDAVNMLRKVMLEEGNVVLAKAKRREMAAQLQHIEPQTDSEPSFENPYEDMFPLEWRQMFSTIVFTDENMNCHMPFSEG</sequence>
<evidence type="ECO:0000313" key="1">
    <source>
        <dbReference type="EMBL" id="KAF2025931.1"/>
    </source>
</evidence>
<accession>A0A9P4H149</accession>
<proteinExistence type="predicted"/>
<gene>
    <name evidence="1" type="ORF">EK21DRAFT_75266</name>
</gene>
<reference evidence="1" key="1">
    <citation type="journal article" date="2020" name="Stud. Mycol.">
        <title>101 Dothideomycetes genomes: a test case for predicting lifestyles and emergence of pathogens.</title>
        <authorList>
            <person name="Haridas S."/>
            <person name="Albert R."/>
            <person name="Binder M."/>
            <person name="Bloem J."/>
            <person name="Labutti K."/>
            <person name="Salamov A."/>
            <person name="Andreopoulos B."/>
            <person name="Baker S."/>
            <person name="Barry K."/>
            <person name="Bills G."/>
            <person name="Bluhm B."/>
            <person name="Cannon C."/>
            <person name="Castanera R."/>
            <person name="Culley D."/>
            <person name="Daum C."/>
            <person name="Ezra D."/>
            <person name="Gonzalez J."/>
            <person name="Henrissat B."/>
            <person name="Kuo A."/>
            <person name="Liang C."/>
            <person name="Lipzen A."/>
            <person name="Lutzoni F."/>
            <person name="Magnuson J."/>
            <person name="Mondo S."/>
            <person name="Nolan M."/>
            <person name="Ohm R."/>
            <person name="Pangilinan J."/>
            <person name="Park H.-J."/>
            <person name="Ramirez L."/>
            <person name="Alfaro M."/>
            <person name="Sun H."/>
            <person name="Tritt A."/>
            <person name="Yoshinaga Y."/>
            <person name="Zwiers L.-H."/>
            <person name="Turgeon B."/>
            <person name="Goodwin S."/>
            <person name="Spatafora J."/>
            <person name="Crous P."/>
            <person name="Grigoriev I."/>
        </authorList>
    </citation>
    <scope>NUCLEOTIDE SEQUENCE</scope>
    <source>
        <strain evidence="1">CBS 110217</strain>
    </source>
</reference>
<evidence type="ECO:0000313" key="2">
    <source>
        <dbReference type="Proteomes" id="UP000799777"/>
    </source>
</evidence>
<organism evidence="1 2">
    <name type="scientific">Setomelanomma holmii</name>
    <dbReference type="NCBI Taxonomy" id="210430"/>
    <lineage>
        <taxon>Eukaryota</taxon>
        <taxon>Fungi</taxon>
        <taxon>Dikarya</taxon>
        <taxon>Ascomycota</taxon>
        <taxon>Pezizomycotina</taxon>
        <taxon>Dothideomycetes</taxon>
        <taxon>Pleosporomycetidae</taxon>
        <taxon>Pleosporales</taxon>
        <taxon>Pleosporineae</taxon>
        <taxon>Phaeosphaeriaceae</taxon>
        <taxon>Setomelanomma</taxon>
    </lineage>
</organism>
<comment type="caution">
    <text evidence="1">The sequence shown here is derived from an EMBL/GenBank/DDBJ whole genome shotgun (WGS) entry which is preliminary data.</text>
</comment>
<dbReference type="AlphaFoldDB" id="A0A9P4H149"/>
<dbReference type="OrthoDB" id="3640263at2759"/>
<keyword evidence="2" id="KW-1185">Reference proteome</keyword>
<dbReference type="EMBL" id="ML978253">
    <property type="protein sequence ID" value="KAF2025931.1"/>
    <property type="molecule type" value="Genomic_DNA"/>
</dbReference>
<name>A0A9P4H149_9PLEO</name>
<dbReference type="Proteomes" id="UP000799777">
    <property type="component" value="Unassembled WGS sequence"/>
</dbReference>